<dbReference type="PANTHER" id="PTHR23507">
    <property type="entry name" value="ZGC:174356"/>
    <property type="match status" value="1"/>
</dbReference>
<dbReference type="GO" id="GO:0005765">
    <property type="term" value="C:lysosomal membrane"/>
    <property type="evidence" value="ECO:0007669"/>
    <property type="project" value="UniProtKB-SubCell"/>
</dbReference>
<keyword evidence="4" id="KW-0769">Symport</keyword>
<gene>
    <name evidence="11" type="primary">SLC46A3</name>
</gene>
<evidence type="ECO:0000256" key="1">
    <source>
        <dbReference type="ARBA" id="ARBA00004155"/>
    </source>
</evidence>
<dbReference type="GO" id="GO:0015293">
    <property type="term" value="F:symporter activity"/>
    <property type="evidence" value="ECO:0007669"/>
    <property type="project" value="UniProtKB-KW"/>
</dbReference>
<keyword evidence="3 9" id="KW-0812">Transmembrane</keyword>
<organism evidence="10 11">
    <name type="scientific">Phascolarctos cinereus</name>
    <name type="common">Koala</name>
    <dbReference type="NCBI Taxonomy" id="38626"/>
    <lineage>
        <taxon>Eukaryota</taxon>
        <taxon>Metazoa</taxon>
        <taxon>Chordata</taxon>
        <taxon>Craniata</taxon>
        <taxon>Vertebrata</taxon>
        <taxon>Euteleostomi</taxon>
        <taxon>Mammalia</taxon>
        <taxon>Metatheria</taxon>
        <taxon>Diprotodontia</taxon>
        <taxon>Phascolarctidae</taxon>
        <taxon>Phascolarctos</taxon>
    </lineage>
</organism>
<proteinExistence type="predicted"/>
<dbReference type="AlphaFoldDB" id="A0A6P5L3F6"/>
<evidence type="ECO:0000313" key="11">
    <source>
        <dbReference type="RefSeq" id="XP_020852870.1"/>
    </source>
</evidence>
<keyword evidence="6 9" id="KW-0472">Membrane</keyword>
<evidence type="ECO:0000256" key="7">
    <source>
        <dbReference type="ARBA" id="ARBA00023180"/>
    </source>
</evidence>
<feature type="transmembrane region" description="Helical" evidence="9">
    <location>
        <begin position="75"/>
        <end position="100"/>
    </location>
</feature>
<feature type="transmembrane region" description="Helical" evidence="9">
    <location>
        <begin position="46"/>
        <end position="69"/>
    </location>
</feature>
<keyword evidence="8" id="KW-0458">Lysosome</keyword>
<keyword evidence="7" id="KW-0325">Glycoprotein</keyword>
<accession>A0A6P5L3F6</accession>
<dbReference type="GeneID" id="110215604"/>
<reference evidence="11" key="1">
    <citation type="submission" date="2025-08" db="UniProtKB">
        <authorList>
            <consortium name="RefSeq"/>
        </authorList>
    </citation>
    <scope>IDENTIFICATION</scope>
    <source>
        <tissue evidence="11">Spleen</tissue>
    </source>
</reference>
<name>A0A6P5L3F6_PHACI</name>
<dbReference type="InterPro" id="IPR036259">
    <property type="entry name" value="MFS_trans_sf"/>
</dbReference>
<keyword evidence="10" id="KW-1185">Reference proteome</keyword>
<dbReference type="GO" id="GO:0034486">
    <property type="term" value="P:vacuolar transmembrane transport"/>
    <property type="evidence" value="ECO:0007669"/>
    <property type="project" value="TreeGrafter"/>
</dbReference>
<feature type="transmembrane region" description="Helical" evidence="9">
    <location>
        <begin position="12"/>
        <end position="34"/>
    </location>
</feature>
<sequence length="123" mass="13644">MALTVFARTTLMMLLVRIPFLFTFMPLSVLRSMLSKVVPSTEQGTLFACIAFLETLVGVTAISAFNGIYSATVAWFSGFTFMLSAGLLLIPIISLCVIMCTSWDEEHHELLIQEESREDSVVN</sequence>
<dbReference type="CTD" id="283537"/>
<dbReference type="PANTHER" id="PTHR23507:SF9">
    <property type="entry name" value="LYSOSOMAL PROTON-COUPLED STEROID CONJUGATE AND BILE ACID SYMPORTER SLC46A3"/>
    <property type="match status" value="1"/>
</dbReference>
<evidence type="ECO:0000256" key="4">
    <source>
        <dbReference type="ARBA" id="ARBA00022847"/>
    </source>
</evidence>
<evidence type="ECO:0000256" key="5">
    <source>
        <dbReference type="ARBA" id="ARBA00022989"/>
    </source>
</evidence>
<keyword evidence="5 9" id="KW-1133">Transmembrane helix</keyword>
<comment type="subcellular location">
    <subcellularLocation>
        <location evidence="1">Lysosome membrane</location>
        <topology evidence="1">Multi-pass membrane protein</topology>
    </subcellularLocation>
</comment>
<dbReference type="RefSeq" id="XP_020852870.1">
    <property type="nucleotide sequence ID" value="XM_020997211.1"/>
</dbReference>
<keyword evidence="2" id="KW-0813">Transport</keyword>
<protein>
    <submittedName>
        <fullName evidence="11">Solute carrier family 46 member 3 isoform X3</fullName>
    </submittedName>
</protein>
<evidence type="ECO:0000256" key="6">
    <source>
        <dbReference type="ARBA" id="ARBA00023136"/>
    </source>
</evidence>
<evidence type="ECO:0000256" key="3">
    <source>
        <dbReference type="ARBA" id="ARBA00022692"/>
    </source>
</evidence>
<evidence type="ECO:0000256" key="9">
    <source>
        <dbReference type="SAM" id="Phobius"/>
    </source>
</evidence>
<dbReference type="Proteomes" id="UP000515140">
    <property type="component" value="Unplaced"/>
</dbReference>
<evidence type="ECO:0000313" key="10">
    <source>
        <dbReference type="Proteomes" id="UP000515140"/>
    </source>
</evidence>
<evidence type="ECO:0000256" key="2">
    <source>
        <dbReference type="ARBA" id="ARBA00022448"/>
    </source>
</evidence>
<evidence type="ECO:0000256" key="8">
    <source>
        <dbReference type="ARBA" id="ARBA00023228"/>
    </source>
</evidence>
<dbReference type="SUPFAM" id="SSF103473">
    <property type="entry name" value="MFS general substrate transporter"/>
    <property type="match status" value="1"/>
</dbReference>